<proteinExistence type="inferred from homology"/>
<feature type="transmembrane region" description="Helical" evidence="7">
    <location>
        <begin position="61"/>
        <end position="79"/>
    </location>
</feature>
<reference evidence="9 10" key="1">
    <citation type="submission" date="2019-02" db="EMBL/GenBank/DDBJ databases">
        <title>Complete Genome Sequence and Methylome Analysis of free living Spirochaetas.</title>
        <authorList>
            <person name="Fomenkov A."/>
            <person name="Dubinina G."/>
            <person name="Leshcheva N."/>
            <person name="Mikheeva N."/>
            <person name="Grabovich M."/>
            <person name="Vincze T."/>
            <person name="Roberts R.J."/>
        </authorList>
    </citation>
    <scope>NUCLEOTIDE SEQUENCE [LARGE SCALE GENOMIC DNA]</scope>
    <source>
        <strain evidence="9 10">K2</strain>
    </source>
</reference>
<evidence type="ECO:0000256" key="4">
    <source>
        <dbReference type="ARBA" id="ARBA00022692"/>
    </source>
</evidence>
<name>A0A5C1QNM2_9SPIO</name>
<evidence type="ECO:0000256" key="5">
    <source>
        <dbReference type="ARBA" id="ARBA00022989"/>
    </source>
</evidence>
<feature type="transmembrane region" description="Helical" evidence="7">
    <location>
        <begin position="6"/>
        <end position="26"/>
    </location>
</feature>
<organism evidence="9 10">
    <name type="scientific">Oceanispirochaeta crateris</name>
    <dbReference type="NCBI Taxonomy" id="2518645"/>
    <lineage>
        <taxon>Bacteria</taxon>
        <taxon>Pseudomonadati</taxon>
        <taxon>Spirochaetota</taxon>
        <taxon>Spirochaetia</taxon>
        <taxon>Spirochaetales</taxon>
        <taxon>Spirochaetaceae</taxon>
        <taxon>Oceanispirochaeta</taxon>
    </lineage>
</organism>
<feature type="transmembrane region" description="Helical" evidence="7">
    <location>
        <begin position="440"/>
        <end position="463"/>
    </location>
</feature>
<keyword evidence="6 7" id="KW-0472">Membrane</keyword>
<keyword evidence="4 7" id="KW-0812">Transmembrane</keyword>
<dbReference type="RefSeq" id="WP_149486234.1">
    <property type="nucleotide sequence ID" value="NZ_CP036150.1"/>
</dbReference>
<feature type="transmembrane region" description="Helical" evidence="7">
    <location>
        <begin position="475"/>
        <end position="492"/>
    </location>
</feature>
<keyword evidence="5 7" id="KW-1133">Transmembrane helix</keyword>
<dbReference type="KEGG" id="ock:EXM22_09200"/>
<evidence type="ECO:0000259" key="8">
    <source>
        <dbReference type="Pfam" id="PF02554"/>
    </source>
</evidence>
<dbReference type="GO" id="GO:0005886">
    <property type="term" value="C:plasma membrane"/>
    <property type="evidence" value="ECO:0007669"/>
    <property type="project" value="UniProtKB-SubCell"/>
</dbReference>
<evidence type="ECO:0000313" key="9">
    <source>
        <dbReference type="EMBL" id="QEN08154.1"/>
    </source>
</evidence>
<feature type="transmembrane region" description="Helical" evidence="7">
    <location>
        <begin position="130"/>
        <end position="154"/>
    </location>
</feature>
<feature type="transmembrane region" description="Helical" evidence="7">
    <location>
        <begin position="215"/>
        <end position="235"/>
    </location>
</feature>
<feature type="transmembrane region" description="Helical" evidence="7">
    <location>
        <begin position="85"/>
        <end position="109"/>
    </location>
</feature>
<evidence type="ECO:0000256" key="7">
    <source>
        <dbReference type="SAM" id="Phobius"/>
    </source>
</evidence>
<sequence length="537" mass="57757">MNSLFIILFAIAIFVIAYIFYGGWLCKKWGIDPKRETPSHTKEDGIDYVPASKGVVLGHHFASIAGAGPITGPIAAAMFGWVPVLLWIIIGSIFFGGVHDFGALIASLRHNGNSIGEIIEKNIGRRGKKLFGIFAWLTLILVVAAFLNIVASTFAATPQAATASLLFMVVAVVFGFSVYRRKMNLIISSVVGIALLGVCIWVGMMFPLVLTVKTWMFILLAYIFLASVTPVWILLQPRDYLNSFLLYAMIGGALLGMFIAVPRMTEVPAFTAFNINGSLMFPILFVTVACGAISGFHSLVGSGTTSKMIDKEQDAKVVGYGGMLIEGVLAVIALVAIGAVGMQKGGAIPTFSIGVGTFMSKIGIPMEVGVPFVALAISAFALTSLDTATRLARFVFQEFFMEAANEEKSKVAATLSNMYVATSISVVIGGIVGFTDWKTIWPIFGSANQLLSAIALLAIGAWLAQTGRENKMVKIPMVFMFLVTLTALVILAKNNIASGNYLLVFFAVVLFVLAIVLIKESYHILFGKREQLIQEPA</sequence>
<evidence type="ECO:0000256" key="3">
    <source>
        <dbReference type="ARBA" id="ARBA00022475"/>
    </source>
</evidence>
<dbReference type="OrthoDB" id="9761224at2"/>
<dbReference type="EMBL" id="CP036150">
    <property type="protein sequence ID" value="QEN08154.1"/>
    <property type="molecule type" value="Genomic_DNA"/>
</dbReference>
<feature type="transmembrane region" description="Helical" evidence="7">
    <location>
        <begin position="317"/>
        <end position="342"/>
    </location>
</feature>
<evidence type="ECO:0000256" key="6">
    <source>
        <dbReference type="ARBA" id="ARBA00023136"/>
    </source>
</evidence>
<protein>
    <submittedName>
        <fullName evidence="9">Carbon starvation protein A</fullName>
    </submittedName>
</protein>
<comment type="subcellular location">
    <subcellularLocation>
        <location evidence="1">Cell membrane</location>
        <topology evidence="1">Multi-pass membrane protein</topology>
    </subcellularLocation>
</comment>
<dbReference type="Pfam" id="PF02554">
    <property type="entry name" value="CstA"/>
    <property type="match status" value="2"/>
</dbReference>
<dbReference type="PANTHER" id="PTHR30252:SF0">
    <property type="entry name" value="PEPTIDE TRANSPORTER CSTA"/>
    <property type="match status" value="1"/>
</dbReference>
<dbReference type="GO" id="GO:0009267">
    <property type="term" value="P:cellular response to starvation"/>
    <property type="evidence" value="ECO:0007669"/>
    <property type="project" value="InterPro"/>
</dbReference>
<evidence type="ECO:0000256" key="1">
    <source>
        <dbReference type="ARBA" id="ARBA00004651"/>
    </source>
</evidence>
<feature type="transmembrane region" description="Helical" evidence="7">
    <location>
        <begin position="244"/>
        <end position="261"/>
    </location>
</feature>
<feature type="transmembrane region" description="Helical" evidence="7">
    <location>
        <begin position="273"/>
        <end position="296"/>
    </location>
</feature>
<keyword evidence="10" id="KW-1185">Reference proteome</keyword>
<feature type="transmembrane region" description="Helical" evidence="7">
    <location>
        <begin position="498"/>
        <end position="518"/>
    </location>
</feature>
<evidence type="ECO:0000256" key="2">
    <source>
        <dbReference type="ARBA" id="ARBA00007755"/>
    </source>
</evidence>
<dbReference type="PANTHER" id="PTHR30252">
    <property type="entry name" value="INNER MEMBRANE PEPTIDE TRANSPORTER"/>
    <property type="match status" value="1"/>
</dbReference>
<dbReference type="AlphaFoldDB" id="A0A5C1QNM2"/>
<feature type="domain" description="CstA N-terminal" evidence="8">
    <location>
        <begin position="2"/>
        <end position="339"/>
    </location>
</feature>
<feature type="transmembrane region" description="Helical" evidence="7">
    <location>
        <begin position="160"/>
        <end position="179"/>
    </location>
</feature>
<dbReference type="Proteomes" id="UP000324209">
    <property type="component" value="Chromosome"/>
</dbReference>
<feature type="transmembrane region" description="Helical" evidence="7">
    <location>
        <begin position="186"/>
        <end position="209"/>
    </location>
</feature>
<feature type="domain" description="CstA N-terminal" evidence="8">
    <location>
        <begin position="343"/>
        <end position="487"/>
    </location>
</feature>
<feature type="transmembrane region" description="Helical" evidence="7">
    <location>
        <begin position="411"/>
        <end position="434"/>
    </location>
</feature>
<comment type="similarity">
    <text evidence="2">Belongs to the peptide transporter carbon starvation (CstA) (TC 2.A.114) family.</text>
</comment>
<evidence type="ECO:0000313" key="10">
    <source>
        <dbReference type="Proteomes" id="UP000324209"/>
    </source>
</evidence>
<dbReference type="InterPro" id="IPR003706">
    <property type="entry name" value="CstA_N"/>
</dbReference>
<feature type="transmembrane region" description="Helical" evidence="7">
    <location>
        <begin position="362"/>
        <end position="383"/>
    </location>
</feature>
<accession>A0A5C1QNM2</accession>
<dbReference type="InterPro" id="IPR051605">
    <property type="entry name" value="CstA"/>
</dbReference>
<keyword evidence="3" id="KW-1003">Cell membrane</keyword>
<gene>
    <name evidence="9" type="ORF">EXM22_09200</name>
</gene>